<evidence type="ECO:0000313" key="11">
    <source>
        <dbReference type="Proteomes" id="UP000238274"/>
    </source>
</evidence>
<proteinExistence type="inferred from homology"/>
<sequence length="618" mass="67626">MSNRGRPVGVYLEGWVDTHKLSGPNPVVIQSSRQTQPTKNSSRSIVMSSVELINPKAETIRRAQALQVNITGREHVHLTSEQWTLSLKSAIGLANVVRSNLGPRGTLKMLVDGAGNIKMTKDGKVLLSEMQIQNPTAAMIARTASAQDETTGDGTTSCILLVGETLKQAERYISEGLHPRVIAEGLEVAKTESLKFLEEFKHTIPGGGTDQTILHSIARTALSTKLNLKLANKLSGDVVDAVLAIRQESEPIDLHMIEIMKMQHRTENDSRLVRGIVLDHGARHPDMPKRVENAFVLTLNVSLEYEKTEVNSGFFYSSAEQREKLVESERKFIDNRVKKIIELKRRVCDSEINLEALAKGEKPKEKPKGFVVLNQKGIDPLSLDMLAKAGILALRRAKRRNMERLQLACGGVAQNSVDDLDASVLGYAGLVYEHTLGEEKFTFVEEVREPKSVTLLIKGPNAHTITQIHDGLRDGLRAVKNAIEDGSVVPGAGAFELACSRHLSQTIKSQAKGRAKLGIQTFADALLVIPKTLAANAGLDVQEVLSNLVDALDEGDIQIAGVDLSTGNPIDPVLEGIWDNFRVKRQLLHSCSVIAMNLLVTDEIMRAGRSSLKEGPQH</sequence>
<dbReference type="InterPro" id="IPR027413">
    <property type="entry name" value="GROEL-like_equatorial_sf"/>
</dbReference>
<dbReference type="InterPro" id="IPR027410">
    <property type="entry name" value="TCP-1-like_intermed_sf"/>
</dbReference>
<keyword evidence="6 9" id="KW-0143">Chaperone</keyword>
<gene>
    <name evidence="10" type="ORF">PSHT_13297</name>
</gene>
<evidence type="ECO:0000256" key="1">
    <source>
        <dbReference type="ARBA" id="ARBA00004496"/>
    </source>
</evidence>
<dbReference type="GO" id="GO:0140662">
    <property type="term" value="F:ATP-dependent protein folding chaperone"/>
    <property type="evidence" value="ECO:0007669"/>
    <property type="project" value="InterPro"/>
</dbReference>
<dbReference type="GO" id="GO:0005832">
    <property type="term" value="C:chaperonin-containing T-complex"/>
    <property type="evidence" value="ECO:0007669"/>
    <property type="project" value="UniProtKB-ARBA"/>
</dbReference>
<dbReference type="Gene3D" id="3.50.7.10">
    <property type="entry name" value="GroEL"/>
    <property type="match status" value="1"/>
</dbReference>
<organism evidence="10 11">
    <name type="scientific">Puccinia striiformis</name>
    <dbReference type="NCBI Taxonomy" id="27350"/>
    <lineage>
        <taxon>Eukaryota</taxon>
        <taxon>Fungi</taxon>
        <taxon>Dikarya</taxon>
        <taxon>Basidiomycota</taxon>
        <taxon>Pucciniomycotina</taxon>
        <taxon>Pucciniomycetes</taxon>
        <taxon>Pucciniales</taxon>
        <taxon>Pucciniaceae</taxon>
        <taxon>Puccinia</taxon>
    </lineage>
</organism>
<comment type="similarity">
    <text evidence="2 9">Belongs to the TCP-1 chaperonin family.</text>
</comment>
<name>A0A2S4URX7_9BASI</name>
<dbReference type="EMBL" id="PKSM01000261">
    <property type="protein sequence ID" value="POV99981.1"/>
    <property type="molecule type" value="Genomic_DNA"/>
</dbReference>
<reference evidence="10 11" key="1">
    <citation type="submission" date="2017-12" db="EMBL/GenBank/DDBJ databases">
        <title>Gene loss provides genomic basis for host adaptation in cereal stripe rust fungi.</title>
        <authorList>
            <person name="Xia C."/>
        </authorList>
    </citation>
    <scope>NUCLEOTIDE SEQUENCE [LARGE SCALE GENOMIC DNA]</scope>
    <source>
        <strain evidence="10 11">93TX-2</strain>
    </source>
</reference>
<dbReference type="GO" id="GO:0016887">
    <property type="term" value="F:ATP hydrolysis activity"/>
    <property type="evidence" value="ECO:0007669"/>
    <property type="project" value="InterPro"/>
</dbReference>
<dbReference type="GO" id="GO:0005524">
    <property type="term" value="F:ATP binding"/>
    <property type="evidence" value="ECO:0007669"/>
    <property type="project" value="UniProtKB-KW"/>
</dbReference>
<reference evidence="11" key="2">
    <citation type="journal article" date="2018" name="BMC Genomics">
        <title>Genomic insights into host adaptation between the wheat stripe rust pathogen (Puccinia striiformis f. sp. tritici) and the barley stripe rust pathogen (Puccinia striiformis f. sp. hordei).</title>
        <authorList>
            <person name="Xia C."/>
            <person name="Wang M."/>
            <person name="Yin C."/>
            <person name="Cornejo O.E."/>
            <person name="Hulbert S.H."/>
            <person name="Chen X."/>
        </authorList>
    </citation>
    <scope>NUCLEOTIDE SEQUENCE [LARGE SCALE GENOMIC DNA]</scope>
    <source>
        <strain evidence="11">93TX-2</strain>
    </source>
</reference>
<dbReference type="CDD" id="cd03342">
    <property type="entry name" value="TCP1_zeta"/>
    <property type="match status" value="1"/>
</dbReference>
<evidence type="ECO:0000256" key="9">
    <source>
        <dbReference type="RuleBase" id="RU004187"/>
    </source>
</evidence>
<keyword evidence="5 9" id="KW-0067">ATP-binding</keyword>
<protein>
    <recommendedName>
        <fullName evidence="7">T-complex protein 1 subunit zeta</fullName>
    </recommendedName>
    <alternativeName>
        <fullName evidence="8">CCT-zeta</fullName>
    </alternativeName>
</protein>
<dbReference type="AlphaFoldDB" id="A0A2S4URX7"/>
<dbReference type="PROSITE" id="PS00750">
    <property type="entry name" value="TCP1_1"/>
    <property type="match status" value="1"/>
</dbReference>
<evidence type="ECO:0000256" key="7">
    <source>
        <dbReference type="ARBA" id="ARBA00039582"/>
    </source>
</evidence>
<dbReference type="NCBIfam" id="TIGR02347">
    <property type="entry name" value="chap_CCT_zeta"/>
    <property type="match status" value="1"/>
</dbReference>
<keyword evidence="4 9" id="KW-0547">Nucleotide-binding</keyword>
<dbReference type="VEuPathDB" id="FungiDB:PSHT_13297"/>
<evidence type="ECO:0000256" key="5">
    <source>
        <dbReference type="ARBA" id="ARBA00022840"/>
    </source>
</evidence>
<dbReference type="Pfam" id="PF00118">
    <property type="entry name" value="Cpn60_TCP1"/>
    <property type="match status" value="1"/>
</dbReference>
<dbReference type="InterPro" id="IPR012722">
    <property type="entry name" value="Chap_CCT_zeta"/>
</dbReference>
<dbReference type="PANTHER" id="PTHR11353">
    <property type="entry name" value="CHAPERONIN"/>
    <property type="match status" value="1"/>
</dbReference>
<dbReference type="Gene3D" id="1.10.560.10">
    <property type="entry name" value="GroEL-like equatorial domain"/>
    <property type="match status" value="1"/>
</dbReference>
<evidence type="ECO:0000256" key="8">
    <source>
        <dbReference type="ARBA" id="ARBA00044261"/>
    </source>
</evidence>
<dbReference type="PROSITE" id="PS00751">
    <property type="entry name" value="TCP1_2"/>
    <property type="match status" value="1"/>
</dbReference>
<dbReference type="SUPFAM" id="SSF48592">
    <property type="entry name" value="GroEL equatorial domain-like"/>
    <property type="match status" value="1"/>
</dbReference>
<dbReference type="GO" id="GO:0051082">
    <property type="term" value="F:unfolded protein binding"/>
    <property type="evidence" value="ECO:0007669"/>
    <property type="project" value="InterPro"/>
</dbReference>
<comment type="subcellular location">
    <subcellularLocation>
        <location evidence="1">Cytoplasm</location>
    </subcellularLocation>
</comment>
<keyword evidence="3" id="KW-0963">Cytoplasm</keyword>
<dbReference type="PROSITE" id="PS00995">
    <property type="entry name" value="TCP1_3"/>
    <property type="match status" value="1"/>
</dbReference>
<reference evidence="11" key="3">
    <citation type="journal article" date="2018" name="Mol. Plant Microbe Interact.">
        <title>Genome sequence resources for the wheat stripe rust pathogen (Puccinia striiformis f. sp. tritici) and the barley stripe rust pathogen (Puccinia striiformis f. sp. hordei).</title>
        <authorList>
            <person name="Xia C."/>
            <person name="Wang M."/>
            <person name="Yin C."/>
            <person name="Cornejo O.E."/>
            <person name="Hulbert S.H."/>
            <person name="Chen X."/>
        </authorList>
    </citation>
    <scope>NUCLEOTIDE SEQUENCE [LARGE SCALE GENOMIC DNA]</scope>
    <source>
        <strain evidence="11">93TX-2</strain>
    </source>
</reference>
<dbReference type="Gene3D" id="3.30.260.10">
    <property type="entry name" value="TCP-1-like chaperonin intermediate domain"/>
    <property type="match status" value="1"/>
</dbReference>
<dbReference type="FunFam" id="1.10.560.10:FF:000038">
    <property type="entry name" value="Chaperonin containing TCP1 subunit 6B"/>
    <property type="match status" value="1"/>
</dbReference>
<dbReference type="VEuPathDB" id="FungiDB:PSTT_14915"/>
<dbReference type="Proteomes" id="UP000238274">
    <property type="component" value="Unassembled WGS sequence"/>
</dbReference>
<keyword evidence="11" id="KW-1185">Reference proteome</keyword>
<evidence type="ECO:0000256" key="4">
    <source>
        <dbReference type="ARBA" id="ARBA00022741"/>
    </source>
</evidence>
<evidence type="ECO:0000313" key="10">
    <source>
        <dbReference type="EMBL" id="POV99981.1"/>
    </source>
</evidence>
<comment type="caution">
    <text evidence="10">The sequence shown here is derived from an EMBL/GenBank/DDBJ whole genome shotgun (WGS) entry which is preliminary data.</text>
</comment>
<dbReference type="PRINTS" id="PR00304">
    <property type="entry name" value="TCOMPLEXTCP1"/>
</dbReference>
<dbReference type="InterPro" id="IPR002423">
    <property type="entry name" value="Cpn60/GroEL/TCP-1"/>
</dbReference>
<accession>A0A2S4URX7</accession>
<dbReference type="SUPFAM" id="SSF54849">
    <property type="entry name" value="GroEL-intermediate domain like"/>
    <property type="match status" value="1"/>
</dbReference>
<dbReference type="FunFam" id="3.30.260.10:FF:000017">
    <property type="entry name" value="T-complex protein 1 subunit zeta"/>
    <property type="match status" value="1"/>
</dbReference>
<evidence type="ECO:0000256" key="6">
    <source>
        <dbReference type="ARBA" id="ARBA00023186"/>
    </source>
</evidence>
<evidence type="ECO:0000256" key="2">
    <source>
        <dbReference type="ARBA" id="ARBA00008020"/>
    </source>
</evidence>
<dbReference type="SUPFAM" id="SSF52029">
    <property type="entry name" value="GroEL apical domain-like"/>
    <property type="match status" value="1"/>
</dbReference>
<dbReference type="OrthoDB" id="10052040at2759"/>
<dbReference type="InterPro" id="IPR002194">
    <property type="entry name" value="Chaperonin_TCP-1_CS"/>
</dbReference>
<dbReference type="InterPro" id="IPR017998">
    <property type="entry name" value="Chaperone_TCP-1"/>
</dbReference>
<dbReference type="FunFam" id="1.10.560.10:FF:000058">
    <property type="entry name" value="T-complex protein 1 subunit zeta"/>
    <property type="match status" value="1"/>
</dbReference>
<dbReference type="FunFam" id="3.50.7.10:FF:000004">
    <property type="entry name" value="T-complex protein 1 subunit zeta"/>
    <property type="match status" value="1"/>
</dbReference>
<dbReference type="InterPro" id="IPR027409">
    <property type="entry name" value="GroEL-like_apical_dom_sf"/>
</dbReference>
<evidence type="ECO:0000256" key="3">
    <source>
        <dbReference type="ARBA" id="ARBA00022490"/>
    </source>
</evidence>